<dbReference type="SMART" id="SM00849">
    <property type="entry name" value="Lactamase_B"/>
    <property type="match status" value="1"/>
</dbReference>
<dbReference type="OrthoDB" id="10250730at2759"/>
<dbReference type="Proteomes" id="UP000053789">
    <property type="component" value="Unassembled WGS sequence"/>
</dbReference>
<protein>
    <recommendedName>
        <fullName evidence="5">Metallo-beta-lactamase domain-containing protein</fullName>
    </recommendedName>
</protein>
<feature type="domain" description="Metallo-beta-lactamase" evidence="5">
    <location>
        <begin position="53"/>
        <end position="284"/>
    </location>
</feature>
<dbReference type="HOGENOM" id="CLU_030571_1_0_1"/>
<dbReference type="AlphaFoldDB" id="A0A0D2GLH6"/>
<name>A0A0D2GLH6_CLAB1</name>
<evidence type="ECO:0000256" key="2">
    <source>
        <dbReference type="ARBA" id="ARBA00022723"/>
    </source>
</evidence>
<keyword evidence="3" id="KW-0378">Hydrolase</keyword>
<dbReference type="CDD" id="cd07730">
    <property type="entry name" value="metallo-hydrolase-like_MBL-fold"/>
    <property type="match status" value="1"/>
</dbReference>
<evidence type="ECO:0000313" key="6">
    <source>
        <dbReference type="EMBL" id="KIW99242.1"/>
    </source>
</evidence>
<evidence type="ECO:0000259" key="5">
    <source>
        <dbReference type="SMART" id="SM00849"/>
    </source>
</evidence>
<dbReference type="GO" id="GO:0016787">
    <property type="term" value="F:hydrolase activity"/>
    <property type="evidence" value="ECO:0007669"/>
    <property type="project" value="UniProtKB-KW"/>
</dbReference>
<keyword evidence="7" id="KW-1185">Reference proteome</keyword>
<dbReference type="InterPro" id="IPR001279">
    <property type="entry name" value="Metallo-B-lactamas"/>
</dbReference>
<reference evidence="6" key="1">
    <citation type="submission" date="2015-01" db="EMBL/GenBank/DDBJ databases">
        <title>The Genome Sequence of Cladophialophora bantiana CBS 173.52.</title>
        <authorList>
            <consortium name="The Broad Institute Genomics Platform"/>
            <person name="Cuomo C."/>
            <person name="de Hoog S."/>
            <person name="Gorbushina A."/>
            <person name="Stielow B."/>
            <person name="Teixiera M."/>
            <person name="Abouelleil A."/>
            <person name="Chapman S.B."/>
            <person name="Priest M."/>
            <person name="Young S.K."/>
            <person name="Wortman J."/>
            <person name="Nusbaum C."/>
            <person name="Birren B."/>
        </authorList>
    </citation>
    <scope>NUCLEOTIDE SEQUENCE [LARGE SCALE GENOMIC DNA]</scope>
    <source>
        <strain evidence="6">CBS 173.52</strain>
    </source>
</reference>
<dbReference type="VEuPathDB" id="FungiDB:Z519_00905"/>
<proteinExistence type="inferred from homology"/>
<organism evidence="6 7">
    <name type="scientific">Cladophialophora bantiana (strain ATCC 10958 / CBS 173.52 / CDC B-1940 / NIH 8579)</name>
    <name type="common">Xylohypha bantiana</name>
    <dbReference type="NCBI Taxonomy" id="1442370"/>
    <lineage>
        <taxon>Eukaryota</taxon>
        <taxon>Fungi</taxon>
        <taxon>Dikarya</taxon>
        <taxon>Ascomycota</taxon>
        <taxon>Pezizomycotina</taxon>
        <taxon>Eurotiomycetes</taxon>
        <taxon>Chaetothyriomycetidae</taxon>
        <taxon>Chaetothyriales</taxon>
        <taxon>Herpotrichiellaceae</taxon>
        <taxon>Cladophialophora</taxon>
    </lineage>
</organism>
<dbReference type="RefSeq" id="XP_016625911.1">
    <property type="nucleotide sequence ID" value="XM_016758662.1"/>
</dbReference>
<dbReference type="PANTHER" id="PTHR42978">
    <property type="entry name" value="QUORUM-QUENCHING LACTONASE YTNP-RELATED-RELATED"/>
    <property type="match status" value="1"/>
</dbReference>
<dbReference type="Gene3D" id="3.60.15.10">
    <property type="entry name" value="Ribonuclease Z/Hydroxyacylglutathione hydrolase-like"/>
    <property type="match status" value="1"/>
</dbReference>
<dbReference type="Pfam" id="PF00753">
    <property type="entry name" value="Lactamase_B"/>
    <property type="match status" value="1"/>
</dbReference>
<evidence type="ECO:0000256" key="3">
    <source>
        <dbReference type="ARBA" id="ARBA00022801"/>
    </source>
</evidence>
<dbReference type="InterPro" id="IPR051013">
    <property type="entry name" value="MBL_superfamily_lactonases"/>
</dbReference>
<keyword evidence="4" id="KW-0862">Zinc</keyword>
<accession>A0A0D2GLH6</accession>
<gene>
    <name evidence="6" type="ORF">Z519_00905</name>
</gene>
<comment type="similarity">
    <text evidence="1">Belongs to the metallo-beta-lactamase superfamily.</text>
</comment>
<dbReference type="GO" id="GO:0046872">
    <property type="term" value="F:metal ion binding"/>
    <property type="evidence" value="ECO:0007669"/>
    <property type="project" value="UniProtKB-KW"/>
</dbReference>
<dbReference type="GeneID" id="27693833"/>
<sequence length="385" mass="42703">MCPTSTTNHLFPVPHGATAKLWIIDTTGTIEGMPADHLVKPHLPTFDMFPRVPSWSFLVETTVSGRTRRVLFDLGIPQDVYSLPPIVSDRLKSKHWVINVPKTTAEVLLQHSNAIGEAGRPLQLEDIEAVIWSHWHWDHQGDIQHFPSTTDLLVGPGFTKEFLPAYPAGPKSPIRQKDLDGRRLREINFDGPETVQVGEMRAMDYFGDGSLYLLDTPGHAVGHLGGLVRTTSNPETFVFLGGDLTHHGGELRPSKHLSFASAAASIGAEDADRQTATVEILESLQTSRGRNVNQSFFDPVITSDFNEALRTIAHAQEADGQDNVFFIAAHDDTIEGVVDIYPEQANDWKARGWREKTLWTFLRDFRGAFQTGSVSSLPIFQCPGH</sequence>
<evidence type="ECO:0000256" key="4">
    <source>
        <dbReference type="ARBA" id="ARBA00022833"/>
    </source>
</evidence>
<dbReference type="PANTHER" id="PTHR42978:SF5">
    <property type="entry name" value="METALLO-BETA-LACTAMASE DOMAIN-CONTAINING PROTEIN"/>
    <property type="match status" value="1"/>
</dbReference>
<keyword evidence="2" id="KW-0479">Metal-binding</keyword>
<dbReference type="SUPFAM" id="SSF56281">
    <property type="entry name" value="Metallo-hydrolase/oxidoreductase"/>
    <property type="match status" value="1"/>
</dbReference>
<evidence type="ECO:0000313" key="7">
    <source>
        <dbReference type="Proteomes" id="UP000053789"/>
    </source>
</evidence>
<dbReference type="EMBL" id="KN846980">
    <property type="protein sequence ID" value="KIW99242.1"/>
    <property type="molecule type" value="Genomic_DNA"/>
</dbReference>
<dbReference type="InterPro" id="IPR036866">
    <property type="entry name" value="RibonucZ/Hydroxyglut_hydro"/>
</dbReference>
<evidence type="ECO:0000256" key="1">
    <source>
        <dbReference type="ARBA" id="ARBA00007749"/>
    </source>
</evidence>